<dbReference type="SMART" id="SM00355">
    <property type="entry name" value="ZnF_C2H2"/>
    <property type="match status" value="1"/>
</dbReference>
<dbReference type="Proteomes" id="UP001217089">
    <property type="component" value="Unassembled WGS sequence"/>
</dbReference>
<dbReference type="PROSITE" id="PS50157">
    <property type="entry name" value="ZINC_FINGER_C2H2_2"/>
    <property type="match status" value="1"/>
</dbReference>
<name>A0ABQ9E791_TEGGR</name>
<dbReference type="InterPro" id="IPR013087">
    <property type="entry name" value="Znf_C2H2_type"/>
</dbReference>
<keyword evidence="1" id="KW-0863">Zinc-finger</keyword>
<gene>
    <name evidence="4" type="ORF">KUTeg_023472</name>
</gene>
<keyword evidence="1" id="KW-0479">Metal-binding</keyword>
<dbReference type="PROSITE" id="PS00028">
    <property type="entry name" value="ZINC_FINGER_C2H2_1"/>
    <property type="match status" value="1"/>
</dbReference>
<proteinExistence type="predicted"/>
<evidence type="ECO:0000313" key="4">
    <source>
        <dbReference type="EMBL" id="KAJ8299412.1"/>
    </source>
</evidence>
<organism evidence="4 5">
    <name type="scientific">Tegillarca granosa</name>
    <name type="common">Malaysian cockle</name>
    <name type="synonym">Anadara granosa</name>
    <dbReference type="NCBI Taxonomy" id="220873"/>
    <lineage>
        <taxon>Eukaryota</taxon>
        <taxon>Metazoa</taxon>
        <taxon>Spiralia</taxon>
        <taxon>Lophotrochozoa</taxon>
        <taxon>Mollusca</taxon>
        <taxon>Bivalvia</taxon>
        <taxon>Autobranchia</taxon>
        <taxon>Pteriomorphia</taxon>
        <taxon>Arcoida</taxon>
        <taxon>Arcoidea</taxon>
        <taxon>Arcidae</taxon>
        <taxon>Tegillarca</taxon>
    </lineage>
</organism>
<accession>A0ABQ9E791</accession>
<protein>
    <recommendedName>
        <fullName evidence="3">C2H2-type domain-containing protein</fullName>
    </recommendedName>
</protein>
<dbReference type="InterPro" id="IPR036236">
    <property type="entry name" value="Znf_C2H2_sf"/>
</dbReference>
<reference evidence="4 5" key="1">
    <citation type="submission" date="2022-12" db="EMBL/GenBank/DDBJ databases">
        <title>Chromosome-level genome of Tegillarca granosa.</title>
        <authorList>
            <person name="Kim J."/>
        </authorList>
    </citation>
    <scope>NUCLEOTIDE SEQUENCE [LARGE SCALE GENOMIC DNA]</scope>
    <source>
        <strain evidence="4">Teg-2019</strain>
        <tissue evidence="4">Adductor muscle</tissue>
    </source>
</reference>
<comment type="caution">
    <text evidence="4">The sequence shown here is derived from an EMBL/GenBank/DDBJ whole genome shotgun (WGS) entry which is preliminary data.</text>
</comment>
<feature type="region of interest" description="Disordered" evidence="2">
    <location>
        <begin position="1"/>
        <end position="21"/>
    </location>
</feature>
<evidence type="ECO:0000256" key="1">
    <source>
        <dbReference type="PROSITE-ProRule" id="PRU00042"/>
    </source>
</evidence>
<evidence type="ECO:0000313" key="5">
    <source>
        <dbReference type="Proteomes" id="UP001217089"/>
    </source>
</evidence>
<evidence type="ECO:0000259" key="3">
    <source>
        <dbReference type="PROSITE" id="PS50157"/>
    </source>
</evidence>
<dbReference type="Gene3D" id="3.30.160.60">
    <property type="entry name" value="Classic Zinc Finger"/>
    <property type="match status" value="1"/>
</dbReference>
<sequence length="77" mass="9561">MRKDIYRQDRERKKHSRWHDKERERMKEYRCLICDKVYTVRTSYLKHMKKEHGEKIPYLVSSRILNAACAFQKTKSK</sequence>
<dbReference type="EMBL" id="JARBDR010000921">
    <property type="protein sequence ID" value="KAJ8299412.1"/>
    <property type="molecule type" value="Genomic_DNA"/>
</dbReference>
<evidence type="ECO:0000256" key="2">
    <source>
        <dbReference type="SAM" id="MobiDB-lite"/>
    </source>
</evidence>
<dbReference type="SUPFAM" id="SSF57667">
    <property type="entry name" value="beta-beta-alpha zinc fingers"/>
    <property type="match status" value="1"/>
</dbReference>
<keyword evidence="1" id="KW-0862">Zinc</keyword>
<feature type="compositionally biased region" description="Basic and acidic residues" evidence="2">
    <location>
        <begin position="1"/>
        <end position="11"/>
    </location>
</feature>
<keyword evidence="5" id="KW-1185">Reference proteome</keyword>
<feature type="domain" description="C2H2-type" evidence="3">
    <location>
        <begin position="29"/>
        <end position="57"/>
    </location>
</feature>